<feature type="transmembrane region" description="Helical" evidence="6">
    <location>
        <begin position="712"/>
        <end position="734"/>
    </location>
</feature>
<feature type="domain" description="MacB-like periplasmic core" evidence="8">
    <location>
        <begin position="437"/>
        <end position="636"/>
    </location>
</feature>
<dbReference type="PANTHER" id="PTHR30572">
    <property type="entry name" value="MEMBRANE COMPONENT OF TRANSPORTER-RELATED"/>
    <property type="match status" value="1"/>
</dbReference>
<keyword evidence="2" id="KW-1003">Cell membrane</keyword>
<dbReference type="InterPro" id="IPR050250">
    <property type="entry name" value="Macrolide_Exporter_MacB"/>
</dbReference>
<evidence type="ECO:0000313" key="10">
    <source>
        <dbReference type="Proteomes" id="UP000653797"/>
    </source>
</evidence>
<gene>
    <name evidence="9" type="ORF">IC230_01765</name>
</gene>
<feature type="transmembrane region" description="Helical" evidence="6">
    <location>
        <begin position="666"/>
        <end position="691"/>
    </location>
</feature>
<feature type="domain" description="MacB-like periplasmic core" evidence="8">
    <location>
        <begin position="20"/>
        <end position="233"/>
    </location>
</feature>
<dbReference type="GO" id="GO:0005886">
    <property type="term" value="C:plasma membrane"/>
    <property type="evidence" value="ECO:0007669"/>
    <property type="project" value="UniProtKB-SubCell"/>
</dbReference>
<evidence type="ECO:0000256" key="2">
    <source>
        <dbReference type="ARBA" id="ARBA00022475"/>
    </source>
</evidence>
<feature type="domain" description="ABC3 transporter permease C-terminal" evidence="7">
    <location>
        <begin position="288"/>
        <end position="404"/>
    </location>
</feature>
<evidence type="ECO:0000256" key="6">
    <source>
        <dbReference type="SAM" id="Phobius"/>
    </source>
</evidence>
<feature type="transmembrane region" description="Helical" evidence="6">
    <location>
        <begin position="746"/>
        <end position="768"/>
    </location>
</feature>
<feature type="transmembrane region" description="Helical" evidence="6">
    <location>
        <begin position="327"/>
        <end position="355"/>
    </location>
</feature>
<dbReference type="Pfam" id="PF12704">
    <property type="entry name" value="MacB_PCD"/>
    <property type="match status" value="2"/>
</dbReference>
<dbReference type="InterPro" id="IPR003838">
    <property type="entry name" value="ABC3_permease_C"/>
</dbReference>
<feature type="domain" description="ABC3 transporter permease C-terminal" evidence="7">
    <location>
        <begin position="671"/>
        <end position="779"/>
    </location>
</feature>
<dbReference type="Proteomes" id="UP000653797">
    <property type="component" value="Unassembled WGS sequence"/>
</dbReference>
<dbReference type="InterPro" id="IPR025857">
    <property type="entry name" value="MacB_PCD"/>
</dbReference>
<keyword evidence="10" id="KW-1185">Reference proteome</keyword>
<proteinExistence type="predicted"/>
<dbReference type="RefSeq" id="WP_191037242.1">
    <property type="nucleotide sequence ID" value="NZ_JACXAA010000001.1"/>
</dbReference>
<keyword evidence="5 6" id="KW-0472">Membrane</keyword>
<dbReference type="AlphaFoldDB" id="A0A927AXN9"/>
<evidence type="ECO:0000256" key="4">
    <source>
        <dbReference type="ARBA" id="ARBA00022989"/>
    </source>
</evidence>
<dbReference type="GO" id="GO:0022857">
    <property type="term" value="F:transmembrane transporter activity"/>
    <property type="evidence" value="ECO:0007669"/>
    <property type="project" value="TreeGrafter"/>
</dbReference>
<keyword evidence="4 6" id="KW-1133">Transmembrane helix</keyword>
<evidence type="ECO:0000313" key="9">
    <source>
        <dbReference type="EMBL" id="MBD2751602.1"/>
    </source>
</evidence>
<protein>
    <submittedName>
        <fullName evidence="9">ABC transporter permease</fullName>
    </submittedName>
</protein>
<dbReference type="PANTHER" id="PTHR30572:SF18">
    <property type="entry name" value="ABC-TYPE MACROLIDE FAMILY EXPORT SYSTEM PERMEASE COMPONENT 2"/>
    <property type="match status" value="1"/>
</dbReference>
<evidence type="ECO:0000256" key="3">
    <source>
        <dbReference type="ARBA" id="ARBA00022692"/>
    </source>
</evidence>
<organism evidence="9 10">
    <name type="scientific">Spirosoma validum</name>
    <dbReference type="NCBI Taxonomy" id="2771355"/>
    <lineage>
        <taxon>Bacteria</taxon>
        <taxon>Pseudomonadati</taxon>
        <taxon>Bacteroidota</taxon>
        <taxon>Cytophagia</taxon>
        <taxon>Cytophagales</taxon>
        <taxon>Cytophagaceae</taxon>
        <taxon>Spirosoma</taxon>
    </lineage>
</organism>
<reference evidence="9" key="1">
    <citation type="submission" date="2020-09" db="EMBL/GenBank/DDBJ databases">
        <authorList>
            <person name="Kim M.K."/>
        </authorList>
    </citation>
    <scope>NUCLEOTIDE SEQUENCE</scope>
    <source>
        <strain evidence="9">BT704</strain>
    </source>
</reference>
<evidence type="ECO:0000259" key="8">
    <source>
        <dbReference type="Pfam" id="PF12704"/>
    </source>
</evidence>
<feature type="transmembrane region" description="Helical" evidence="6">
    <location>
        <begin position="21"/>
        <end position="41"/>
    </location>
</feature>
<evidence type="ECO:0000256" key="5">
    <source>
        <dbReference type="ARBA" id="ARBA00023136"/>
    </source>
</evidence>
<keyword evidence="3 6" id="KW-0812">Transmembrane</keyword>
<name>A0A927AXN9_9BACT</name>
<comment type="subcellular location">
    <subcellularLocation>
        <location evidence="1">Cell membrane</location>
        <topology evidence="1">Multi-pass membrane protein</topology>
    </subcellularLocation>
</comment>
<feature type="transmembrane region" description="Helical" evidence="6">
    <location>
        <begin position="375"/>
        <end position="395"/>
    </location>
</feature>
<dbReference type="Pfam" id="PF02687">
    <property type="entry name" value="FtsX"/>
    <property type="match status" value="2"/>
</dbReference>
<evidence type="ECO:0000259" key="7">
    <source>
        <dbReference type="Pfam" id="PF02687"/>
    </source>
</evidence>
<feature type="transmembrane region" description="Helical" evidence="6">
    <location>
        <begin position="426"/>
        <end position="446"/>
    </location>
</feature>
<dbReference type="EMBL" id="JACXAA010000001">
    <property type="protein sequence ID" value="MBD2751602.1"/>
    <property type="molecule type" value="Genomic_DNA"/>
</dbReference>
<sequence length="791" mass="87577">MLRNIFNTAFRNLWKHKLFSFINVFGLASGMLVCLLAMIGIKGAFEYDSFHPNPDRTYRILTDVTTQTNDEQGYATSPMPLADALKKQYPFVEEATRVVRNYGDFTANRKQLPLIFSSVDPGFFRIFGFTLAKGQAAIAPQSVVLTPKTAERFFGTANPVGKRIDHTQLGALTVSGVLAEPPAKTHLDFDMLVSIATLTGSDWVRSQTNWGQYTQGYTYVLLKPGISAPTLDEILPSLAARVTKGIRFTSEKGYTFRSQSLSQLTPASEELMLGTYEPTIGKLITEMAVGLLTLLLATFNYINLTLARSLSRAREVGIRKVSGALRWQLMGQFMAESAFLSILGLGLAYGMLQLVKPMPFVQQWLIGGVEWEQDIRVWLVFITFSLVTGLLAGILPARILSGFQPAQVLRSQTGIRVFRSITLRKSLIVAQFAISLFSMITLLGMARQQHYMGTADYGFQRDNILTIPLNGFPANRLATSLNQLAGVERVTATAALFGDHGGDWRMIYRQRTGGDSVVTDVFATDSHLLPTLGLTLLAGQNILASVSDSASRLVLLNEEAVRTLRLGEPGAAVGQTLWLNDSIDVQVAGVVKDFQFTTLVWKIRPLMLRYQPTHFRYLNVKVATGNPEAAKADIARIWKKLNPYEPFAGVWYNDFLSDRHSHTDDISFMGLLLGLAISIACLGLLGMVTYTTQLRTKEVGIRKIMGARIDQIIWLLSWDFLKLLLLAGAIALPLGYLATRFFLMTFAYHISVGMGMLSLCFGTMLLLGGLTIGWRTYRTALTNPTDSLRSE</sequence>
<comment type="caution">
    <text evidence="9">The sequence shown here is derived from an EMBL/GenBank/DDBJ whole genome shotgun (WGS) entry which is preliminary data.</text>
</comment>
<evidence type="ECO:0000256" key="1">
    <source>
        <dbReference type="ARBA" id="ARBA00004651"/>
    </source>
</evidence>
<accession>A0A927AXN9</accession>
<feature type="transmembrane region" description="Helical" evidence="6">
    <location>
        <begin position="287"/>
        <end position="306"/>
    </location>
</feature>